<dbReference type="PANTHER" id="PTHR30531">
    <property type="entry name" value="FLAGELLAR BIOSYNTHETIC PROTEIN FLHB"/>
    <property type="match status" value="1"/>
</dbReference>
<dbReference type="RefSeq" id="WP_028500181.1">
    <property type="nucleotide sequence ID" value="NZ_CALFSO010000117.1"/>
</dbReference>
<evidence type="ECO:0000256" key="4">
    <source>
        <dbReference type="ARBA" id="ARBA00022448"/>
    </source>
</evidence>
<keyword evidence="6 13" id="KW-0812">Transmembrane</keyword>
<comment type="caution">
    <text evidence="13">Lacks conserved residue(s) required for the propagation of feature annotation.</text>
</comment>
<dbReference type="PANTHER" id="PTHR30531:SF12">
    <property type="entry name" value="FLAGELLAR BIOSYNTHETIC PROTEIN FLHB"/>
    <property type="match status" value="1"/>
</dbReference>
<keyword evidence="15" id="KW-0966">Cell projection</keyword>
<keyword evidence="15" id="KW-0282">Flagellum</keyword>
<reference evidence="15 16" key="1">
    <citation type="submission" date="2018-04" db="EMBL/GenBank/DDBJ databases">
        <title>Denitrifier Microvirgula.</title>
        <authorList>
            <person name="Anderson E."/>
            <person name="Jang J."/>
            <person name="Ishii S."/>
        </authorList>
    </citation>
    <scope>NUCLEOTIDE SEQUENCE [LARGE SCALE GENOMIC DNA]</scope>
    <source>
        <strain evidence="15 16">BE2.4</strain>
    </source>
</reference>
<dbReference type="KEGG" id="maer:DAI18_18875"/>
<dbReference type="GO" id="GO:0005886">
    <property type="term" value="C:plasma membrane"/>
    <property type="evidence" value="ECO:0007669"/>
    <property type="project" value="UniProtKB-SubCell"/>
</dbReference>
<keyword evidence="5 13" id="KW-1003">Cell membrane</keyword>
<evidence type="ECO:0000256" key="9">
    <source>
        <dbReference type="ARBA" id="ARBA00022989"/>
    </source>
</evidence>
<dbReference type="InterPro" id="IPR006136">
    <property type="entry name" value="FlhB"/>
</dbReference>
<accession>A0A2S0PEY4</accession>
<keyword evidence="16" id="KW-1185">Reference proteome</keyword>
<dbReference type="Pfam" id="PF01312">
    <property type="entry name" value="Bac_export_2"/>
    <property type="match status" value="1"/>
</dbReference>
<dbReference type="GO" id="GO:0009306">
    <property type="term" value="P:protein secretion"/>
    <property type="evidence" value="ECO:0007669"/>
    <property type="project" value="InterPro"/>
</dbReference>
<dbReference type="EMBL" id="CP028519">
    <property type="protein sequence ID" value="AVY95873.1"/>
    <property type="molecule type" value="Genomic_DNA"/>
</dbReference>
<evidence type="ECO:0000256" key="5">
    <source>
        <dbReference type="ARBA" id="ARBA00022475"/>
    </source>
</evidence>
<feature type="compositionally biased region" description="Basic and acidic residues" evidence="14">
    <location>
        <begin position="1"/>
        <end position="15"/>
    </location>
</feature>
<dbReference type="SUPFAM" id="SSF160544">
    <property type="entry name" value="EscU C-terminal domain-like"/>
    <property type="match status" value="1"/>
</dbReference>
<comment type="function">
    <text evidence="12 13">Required for formation of the rod structure in the basal body of the flagellar apparatus. Together with FliI and FliH, may constitute the export apparatus of flagellin.</text>
</comment>
<dbReference type="STRING" id="1122240.GCA_000620105_03338"/>
<dbReference type="Gene3D" id="3.40.1690.10">
    <property type="entry name" value="secretion proteins EscU"/>
    <property type="match status" value="1"/>
</dbReference>
<evidence type="ECO:0000256" key="7">
    <source>
        <dbReference type="ARBA" id="ARBA00022795"/>
    </source>
</evidence>
<feature type="region of interest" description="Disordered" evidence="14">
    <location>
        <begin position="1"/>
        <end position="28"/>
    </location>
</feature>
<dbReference type="Proteomes" id="UP000244173">
    <property type="component" value="Chromosome"/>
</dbReference>
<keyword evidence="4 13" id="KW-0813">Transport</keyword>
<dbReference type="OrthoDB" id="9807950at2"/>
<evidence type="ECO:0000256" key="2">
    <source>
        <dbReference type="ARBA" id="ARBA00010690"/>
    </source>
</evidence>
<dbReference type="AlphaFoldDB" id="A0A2S0PEY4"/>
<feature type="transmembrane region" description="Helical" evidence="13">
    <location>
        <begin position="87"/>
        <end position="111"/>
    </location>
</feature>
<keyword evidence="7 13" id="KW-1005">Bacterial flagellum biogenesis</keyword>
<sequence>MAEDSGLERTEDATPKRQQQARTEGQVPRSKELGTFAITMTAVAMLIAYGNSLYQQMRLVLSKALTFDQPTLAEPDIMTRRLHDLGLDALIAIMPIFGALMIVAVVAPLLMGGWNLSWQALEPKFSKMNPFSGIKRMFSPNSLVEGGKAILKSMLIGGVATWVIWNERAEIIGLVKLSMDQSLTRTIELTQHTLLIVAGALVLLVVVDVPFQIWQYHKNLRMTKEEVKQEMKESEGSPEVKGRIRQLQREAARRRMMSEIPNASVVVTNPTHYAVALQYADGMRAPRILAKGTLKLAEKIIEQAREHNITIMRAPPFARALYHNAEIGDEIPSALYTAAAQVLAYVFQLKNYQSNGGIAPLYPESLPVPTELDPESKKKANEAPADTSPHEEPRA</sequence>
<evidence type="ECO:0000313" key="15">
    <source>
        <dbReference type="EMBL" id="AVY95873.1"/>
    </source>
</evidence>
<feature type="transmembrane region" description="Helical" evidence="13">
    <location>
        <begin position="193"/>
        <end position="214"/>
    </location>
</feature>
<name>A0A2S0PEY4_9NEIS</name>
<proteinExistence type="inferred from homology"/>
<evidence type="ECO:0000256" key="11">
    <source>
        <dbReference type="ARBA" id="ARBA00023225"/>
    </source>
</evidence>
<evidence type="ECO:0000256" key="12">
    <source>
        <dbReference type="ARBA" id="ARBA00025078"/>
    </source>
</evidence>
<comment type="similarity">
    <text evidence="2 13">Belongs to the type III secretion exporter family.</text>
</comment>
<evidence type="ECO:0000256" key="8">
    <source>
        <dbReference type="ARBA" id="ARBA00022927"/>
    </source>
</evidence>
<evidence type="ECO:0000256" key="13">
    <source>
        <dbReference type="RuleBase" id="RU364091"/>
    </source>
</evidence>
<feature type="region of interest" description="Disordered" evidence="14">
    <location>
        <begin position="363"/>
        <end position="395"/>
    </location>
</feature>
<keyword evidence="11 13" id="KW-1006">Bacterial flagellum protein export</keyword>
<keyword evidence="10 13" id="KW-0472">Membrane</keyword>
<organism evidence="15 16">
    <name type="scientific">Microvirgula aerodenitrificans</name>
    <dbReference type="NCBI Taxonomy" id="57480"/>
    <lineage>
        <taxon>Bacteria</taxon>
        <taxon>Pseudomonadati</taxon>
        <taxon>Pseudomonadota</taxon>
        <taxon>Betaproteobacteria</taxon>
        <taxon>Neisseriales</taxon>
        <taxon>Aquaspirillaceae</taxon>
        <taxon>Microvirgula</taxon>
    </lineage>
</organism>
<evidence type="ECO:0000256" key="1">
    <source>
        <dbReference type="ARBA" id="ARBA00004651"/>
    </source>
</evidence>
<dbReference type="InterPro" id="IPR029025">
    <property type="entry name" value="T3SS_substrate_exporter_C"/>
</dbReference>
<gene>
    <name evidence="13" type="primary">flhB</name>
    <name evidence="15" type="ORF">DAI18_18875</name>
</gene>
<dbReference type="NCBIfam" id="TIGR00328">
    <property type="entry name" value="flhB"/>
    <property type="match status" value="1"/>
</dbReference>
<dbReference type="InterPro" id="IPR006135">
    <property type="entry name" value="T3SS_substrate_exporter"/>
</dbReference>
<evidence type="ECO:0000313" key="16">
    <source>
        <dbReference type="Proteomes" id="UP000244173"/>
    </source>
</evidence>
<evidence type="ECO:0000256" key="14">
    <source>
        <dbReference type="SAM" id="MobiDB-lite"/>
    </source>
</evidence>
<comment type="subcellular location">
    <subcellularLocation>
        <location evidence="1">Cell membrane</location>
        <topology evidence="1">Multi-pass membrane protein</topology>
    </subcellularLocation>
</comment>
<evidence type="ECO:0000256" key="6">
    <source>
        <dbReference type="ARBA" id="ARBA00022692"/>
    </source>
</evidence>
<dbReference type="GO" id="GO:0044780">
    <property type="term" value="P:bacterial-type flagellum assembly"/>
    <property type="evidence" value="ECO:0007669"/>
    <property type="project" value="InterPro"/>
</dbReference>
<keyword evidence="9 13" id="KW-1133">Transmembrane helix</keyword>
<keyword evidence="15" id="KW-0969">Cilium</keyword>
<protein>
    <recommendedName>
        <fullName evidence="3 13">Flagellar biosynthetic protein FlhB</fullName>
    </recommendedName>
</protein>
<feature type="transmembrane region" description="Helical" evidence="13">
    <location>
        <begin position="33"/>
        <end position="54"/>
    </location>
</feature>
<evidence type="ECO:0000256" key="10">
    <source>
        <dbReference type="ARBA" id="ARBA00023136"/>
    </source>
</evidence>
<dbReference type="PRINTS" id="PR00950">
    <property type="entry name" value="TYPE3IMSPROT"/>
</dbReference>
<keyword evidence="8 13" id="KW-0653">Protein transport</keyword>
<evidence type="ECO:0000256" key="3">
    <source>
        <dbReference type="ARBA" id="ARBA00021622"/>
    </source>
</evidence>